<feature type="transmembrane region" description="Helical" evidence="1">
    <location>
        <begin position="6"/>
        <end position="26"/>
    </location>
</feature>
<dbReference type="AlphaFoldDB" id="W9R7A8"/>
<dbReference type="PANTHER" id="PTHR44991:SF1">
    <property type="entry name" value="IMMUNOGLOBULIN SUPERFAMILY MEMBER 5"/>
    <property type="match status" value="1"/>
</dbReference>
<evidence type="ECO:0000256" key="1">
    <source>
        <dbReference type="SAM" id="Phobius"/>
    </source>
</evidence>
<keyword evidence="1" id="KW-1133">Transmembrane helix</keyword>
<evidence type="ECO:0000313" key="3">
    <source>
        <dbReference type="Proteomes" id="UP000030645"/>
    </source>
</evidence>
<dbReference type="Gene3D" id="2.60.120.920">
    <property type="match status" value="1"/>
</dbReference>
<sequence>MVETIHVILAIGCFGIFSIIFILLLWRFYFHKPDKEVMEPTRSNNSRTERLQSGITKLHQEGVFRHQLQIDFDTKQKGNYYMFRRGVSGKPLFSWADHPSLITDAVENGWSRFAFTGYMSSSSTASTRSSARLLGLCAVGGDVRRESEPETSWEICQESADFMQKIRLNPGLRKALNFGSQSAAATSVIRTALPLPGPPLGNSSFPQEAYFEITVLYCRGGGSGRGEEHDSIGNNKVREGEKTKLIQENSNARANSESLVHFNGRSNRVNKIEDLKIGGKLDDGKAHDHEGVMLSVGLTAGGSLPLKLPGSYLGSIGFNSDGSVFVDVSIIFGLKDLQHHEGVYKEQGIKLVFASEKAEWGRTDKVIGCGFDPKQKKVFFTVDSEVIHVVHCKSEEFGTPLYPTLAANDDVSVLVNFGQSMFKYPPANAQRTPNPCFVGPVANSPALGYEDSKELFSMGRIDSQWLNRCTTRGNQNQGNPNRALDFDEESEADLFEIVLDSCGRSPNVVS</sequence>
<proteinExistence type="predicted"/>
<dbReference type="SUPFAM" id="SSF49899">
    <property type="entry name" value="Concanavalin A-like lectins/glucanases"/>
    <property type="match status" value="1"/>
</dbReference>
<dbReference type="InterPro" id="IPR013320">
    <property type="entry name" value="ConA-like_dom_sf"/>
</dbReference>
<gene>
    <name evidence="2" type="ORF">L484_008876</name>
</gene>
<protein>
    <submittedName>
        <fullName evidence="2">Protein SSH4</fullName>
    </submittedName>
</protein>
<dbReference type="CDD" id="cd12885">
    <property type="entry name" value="SPRY_RanBP_like"/>
    <property type="match status" value="1"/>
</dbReference>
<reference evidence="3" key="1">
    <citation type="submission" date="2013-01" db="EMBL/GenBank/DDBJ databases">
        <title>Draft Genome Sequence of a Mulberry Tree, Morus notabilis C.K. Schneid.</title>
        <authorList>
            <person name="He N."/>
            <person name="Zhao S."/>
        </authorList>
    </citation>
    <scope>NUCLEOTIDE SEQUENCE</scope>
</reference>
<dbReference type="EMBL" id="KE344293">
    <property type="protein sequence ID" value="EXB56495.1"/>
    <property type="molecule type" value="Genomic_DNA"/>
</dbReference>
<dbReference type="InterPro" id="IPR043136">
    <property type="entry name" value="B30.2/SPRY_sf"/>
</dbReference>
<organism evidence="2 3">
    <name type="scientific">Morus notabilis</name>
    <dbReference type="NCBI Taxonomy" id="981085"/>
    <lineage>
        <taxon>Eukaryota</taxon>
        <taxon>Viridiplantae</taxon>
        <taxon>Streptophyta</taxon>
        <taxon>Embryophyta</taxon>
        <taxon>Tracheophyta</taxon>
        <taxon>Spermatophyta</taxon>
        <taxon>Magnoliopsida</taxon>
        <taxon>eudicotyledons</taxon>
        <taxon>Gunneridae</taxon>
        <taxon>Pentapetalae</taxon>
        <taxon>rosids</taxon>
        <taxon>fabids</taxon>
        <taxon>Rosales</taxon>
        <taxon>Moraceae</taxon>
        <taxon>Moreae</taxon>
        <taxon>Morus</taxon>
    </lineage>
</organism>
<dbReference type="PANTHER" id="PTHR44991">
    <property type="entry name" value="IMMUNOGLOBULIN SUPERFAMILY MEMBER 5"/>
    <property type="match status" value="1"/>
</dbReference>
<dbReference type="Proteomes" id="UP000030645">
    <property type="component" value="Unassembled WGS sequence"/>
</dbReference>
<evidence type="ECO:0000313" key="2">
    <source>
        <dbReference type="EMBL" id="EXB56495.1"/>
    </source>
</evidence>
<dbReference type="InterPro" id="IPR044736">
    <property type="entry name" value="Gid1/RanBPM/SPLA_SPRY"/>
</dbReference>
<name>W9R7A8_9ROSA</name>
<keyword evidence="1" id="KW-0472">Membrane</keyword>
<dbReference type="eggNOG" id="ENOG502QQKS">
    <property type="taxonomic scope" value="Eukaryota"/>
</dbReference>
<keyword evidence="1" id="KW-0812">Transmembrane</keyword>
<accession>W9R7A8</accession>
<dbReference type="STRING" id="981085.W9R7A8"/>
<keyword evidence="3" id="KW-1185">Reference proteome</keyword>